<gene>
    <name evidence="1" type="primary">33</name>
    <name evidence="1" type="ORF">SEA_QUESADILLA_33</name>
</gene>
<accession>A0A5Q2W9S7</accession>
<dbReference type="Proteomes" id="UP000370142">
    <property type="component" value="Segment"/>
</dbReference>
<keyword evidence="2" id="KW-1185">Reference proteome</keyword>
<dbReference type="KEGG" id="vg:60321197"/>
<evidence type="ECO:0000313" key="1">
    <source>
        <dbReference type="EMBL" id="QGH75281.1"/>
    </source>
</evidence>
<reference evidence="1 2" key="1">
    <citation type="submission" date="2019-10" db="EMBL/GenBank/DDBJ databases">
        <authorList>
            <person name="Jorgensen H.J."/>
            <person name="Tolsma S."/>
            <person name="Caruso S.M."/>
            <person name="Garlena R.A."/>
            <person name="Russell D.A."/>
            <person name="Pope W.H."/>
            <person name="Jacobs-Se D."/>
            <person name="Hatfull G.F."/>
        </authorList>
    </citation>
    <scope>NUCLEOTIDE SEQUENCE [LARGE SCALE GENOMIC DNA]</scope>
</reference>
<sequence length="64" mass="7069">MAFAFTRSQILAEADRYLVNASKLPDSDPAKAAYIKAANDLSQVVLARVHDQLALKYYDIPDNA</sequence>
<dbReference type="EMBL" id="MN617843">
    <property type="protein sequence ID" value="QGH75281.1"/>
    <property type="molecule type" value="Genomic_DNA"/>
</dbReference>
<protein>
    <submittedName>
        <fullName evidence="1">Uncharacterized protein</fullName>
    </submittedName>
</protein>
<dbReference type="RefSeq" id="YP_009949789.1">
    <property type="nucleotide sequence ID" value="NC_051584.1"/>
</dbReference>
<organism evidence="1 2">
    <name type="scientific">Mycobacterium phage Quesadilla</name>
    <dbReference type="NCBI Taxonomy" id="2664226"/>
    <lineage>
        <taxon>Viruses</taxon>
        <taxon>Duplodnaviria</taxon>
        <taxon>Heunggongvirae</taxon>
        <taxon>Uroviricota</taxon>
        <taxon>Caudoviricetes</taxon>
        <taxon>Bclasvirinae</taxon>
        <taxon>Quesadillavirus</taxon>
        <taxon>Quesadillavirus quesadilla</taxon>
    </lineage>
</organism>
<dbReference type="GeneID" id="60321197"/>
<proteinExistence type="predicted"/>
<evidence type="ECO:0000313" key="2">
    <source>
        <dbReference type="Proteomes" id="UP000370142"/>
    </source>
</evidence>
<name>A0A5Q2W9S7_9CAUD</name>